<evidence type="ECO:0000259" key="4">
    <source>
        <dbReference type="Pfam" id="PF05065"/>
    </source>
</evidence>
<feature type="compositionally biased region" description="Polar residues" evidence="3">
    <location>
        <begin position="90"/>
        <end position="110"/>
    </location>
</feature>
<accession>A0A8S5LMT9</accession>
<feature type="domain" description="Phage capsid-like C-terminal" evidence="4">
    <location>
        <begin position="141"/>
        <end position="420"/>
    </location>
</feature>
<dbReference type="Pfam" id="PF05065">
    <property type="entry name" value="Phage_capsid"/>
    <property type="match status" value="1"/>
</dbReference>
<evidence type="ECO:0000256" key="2">
    <source>
        <dbReference type="ARBA" id="ARBA00022844"/>
    </source>
</evidence>
<evidence type="ECO:0000313" key="5">
    <source>
        <dbReference type="EMBL" id="DAD71168.1"/>
    </source>
</evidence>
<sequence>MRDYLKKLIKKKEERAAELRNMIKTAATADEVRSLGDTLQAILDELAEAKEQLDALDDEGNGEGGNGEGEGGEGGNGEGRGLNPMHDFQQRGSFQTQRQPQDSDPTNTPEYRSAFMNYVMRGVPIPAELRADQNTTTTDAGSVIPTELVNRIVERMETVGTILALITKTSYAAGVEIPTSSTKPVATWVGKATSSSGEGKTSDKQKKTTGSITFTYFKLRCEVSVSLEVSTMALPAFEAKIVENVANAMVKAIETAVITGSGTGEPKGILAETPEANIDVAATGKLTYKLLCDAEAAIPEEYEQGAKWCMSKKTFYAFQAITDESGQPIGRVNYGISGKPEYILLGREVVLSSNVSSYADSVTADTKFAFIYNFSDYILNTIYDLGIQRKQDWDTEDMRTKAVMSVDGKSTDNSSLVTLTKKKANTGS</sequence>
<dbReference type="SUPFAM" id="SSF56563">
    <property type="entry name" value="Major capsid protein gp5"/>
    <property type="match status" value="1"/>
</dbReference>
<dbReference type="GO" id="GO:0044423">
    <property type="term" value="C:virion component"/>
    <property type="evidence" value="ECO:0007669"/>
    <property type="project" value="UniProtKB-KW"/>
</dbReference>
<feature type="compositionally biased region" description="Gly residues" evidence="3">
    <location>
        <begin position="62"/>
        <end position="80"/>
    </location>
</feature>
<dbReference type="InterPro" id="IPR054612">
    <property type="entry name" value="Phage_capsid-like_C"/>
</dbReference>
<dbReference type="InterPro" id="IPR024455">
    <property type="entry name" value="Phage_capsid"/>
</dbReference>
<dbReference type="EMBL" id="BK015877">
    <property type="protein sequence ID" value="DAD71168.1"/>
    <property type="molecule type" value="Genomic_DNA"/>
</dbReference>
<dbReference type="Gene3D" id="3.30.2320.10">
    <property type="entry name" value="hypothetical protein PF0899 domain"/>
    <property type="match status" value="1"/>
</dbReference>
<proteinExistence type="predicted"/>
<dbReference type="NCBIfam" id="TIGR01554">
    <property type="entry name" value="major_cap_HK97"/>
    <property type="match status" value="1"/>
</dbReference>
<dbReference type="Gene3D" id="3.30.2400.10">
    <property type="entry name" value="Major capsid protein gp5"/>
    <property type="match status" value="1"/>
</dbReference>
<reference evidence="5" key="1">
    <citation type="journal article" date="2021" name="Proc. Natl. Acad. Sci. U.S.A.">
        <title>A Catalog of Tens of Thousands of Viruses from Human Metagenomes Reveals Hidden Associations with Chronic Diseases.</title>
        <authorList>
            <person name="Tisza M.J."/>
            <person name="Buck C.B."/>
        </authorList>
    </citation>
    <scope>NUCLEOTIDE SEQUENCE</scope>
    <source>
        <strain evidence="5">CtkyH28</strain>
    </source>
</reference>
<comment type="subcellular location">
    <subcellularLocation>
        <location evidence="1">Virion</location>
    </subcellularLocation>
</comment>
<evidence type="ECO:0000256" key="3">
    <source>
        <dbReference type="SAM" id="MobiDB-lite"/>
    </source>
</evidence>
<protein>
    <submittedName>
        <fullName evidence="5">Major capsid protein</fullName>
    </submittedName>
</protein>
<keyword evidence="2" id="KW-0946">Virion</keyword>
<feature type="region of interest" description="Disordered" evidence="3">
    <location>
        <begin position="56"/>
        <end position="110"/>
    </location>
</feature>
<name>A0A8S5LMT9_9CAUD</name>
<evidence type="ECO:0000256" key="1">
    <source>
        <dbReference type="ARBA" id="ARBA00004328"/>
    </source>
</evidence>
<organism evidence="5">
    <name type="scientific">Siphoviridae sp. ctkyH28</name>
    <dbReference type="NCBI Taxonomy" id="2827585"/>
    <lineage>
        <taxon>Viruses</taxon>
        <taxon>Duplodnaviria</taxon>
        <taxon>Heunggongvirae</taxon>
        <taxon>Uroviricota</taxon>
        <taxon>Caudoviricetes</taxon>
    </lineage>
</organism>